<dbReference type="RefSeq" id="WP_242147502.1">
    <property type="nucleotide sequence ID" value="NZ_CP093379.1"/>
</dbReference>
<keyword evidence="4" id="KW-1185">Reference proteome</keyword>
<evidence type="ECO:0000259" key="2">
    <source>
        <dbReference type="PROSITE" id="PS50983"/>
    </source>
</evidence>
<dbReference type="Pfam" id="PF01497">
    <property type="entry name" value="Peripla_BP_2"/>
    <property type="match status" value="1"/>
</dbReference>
<dbReference type="Proteomes" id="UP000829542">
    <property type="component" value="Chromosome"/>
</dbReference>
<dbReference type="PANTHER" id="PTHR30535:SF4">
    <property type="entry name" value="HEMIN-BINDING PERIPLASMIC PROTEIN HMUT"/>
    <property type="match status" value="1"/>
</dbReference>
<protein>
    <submittedName>
        <fullName evidence="3">ABC transporter substrate-binding protein</fullName>
    </submittedName>
</protein>
<gene>
    <name evidence="3" type="ORF">MMG00_08885</name>
</gene>
<dbReference type="InterPro" id="IPR050902">
    <property type="entry name" value="ABC_Transporter_SBP"/>
</dbReference>
<feature type="signal peptide" evidence="1">
    <location>
        <begin position="1"/>
        <end position="23"/>
    </location>
</feature>
<evidence type="ECO:0000313" key="3">
    <source>
        <dbReference type="EMBL" id="UNM95344.1"/>
    </source>
</evidence>
<sequence length="308" mass="33819">MLSKYLLTPLLLCGVMAQTTVFADQSIYQKSASKPAPQRLVSASNPLTQIVSALGQDQLFVGLDKTSHTKPEYDKIPDVGYRIQLSTEGILSLKPDLILLADDSGPEATIEQLTNSNVEIIQFEELKDAASISKAVSIIAEKLHLTKEGEKLNTQISEEAIALKELSYSRPALKGFFVLQGGNGHGSPQISGSDTTAAKVLELLNIENLFEKDYANYRAVTIENQMQKRPEIVLLGNTGKFNLKDGSLKEEALPPFALRPEGLEGWPKALQPKCVFDVNMSNYLVFGIHIYADNLKLQEAINQCLAEQ</sequence>
<accession>A0ABY3X0X4</accession>
<name>A0ABY3X0X4_9GAMM</name>
<dbReference type="EMBL" id="CP093379">
    <property type="protein sequence ID" value="UNM95344.1"/>
    <property type="molecule type" value="Genomic_DNA"/>
</dbReference>
<evidence type="ECO:0000256" key="1">
    <source>
        <dbReference type="SAM" id="SignalP"/>
    </source>
</evidence>
<dbReference type="InterPro" id="IPR002491">
    <property type="entry name" value="ABC_transptr_periplasmic_BD"/>
</dbReference>
<proteinExistence type="predicted"/>
<keyword evidence="1" id="KW-0732">Signal</keyword>
<feature type="domain" description="Fe/B12 periplasmic-binding" evidence="2">
    <location>
        <begin position="39"/>
        <end position="308"/>
    </location>
</feature>
<dbReference type="PANTHER" id="PTHR30535">
    <property type="entry name" value="VITAMIN B12-BINDING PROTEIN"/>
    <property type="match status" value="1"/>
</dbReference>
<dbReference type="SUPFAM" id="SSF53807">
    <property type="entry name" value="Helical backbone' metal receptor"/>
    <property type="match status" value="1"/>
</dbReference>
<feature type="chain" id="PRO_5046171520" evidence="1">
    <location>
        <begin position="24"/>
        <end position="308"/>
    </location>
</feature>
<dbReference type="PROSITE" id="PS50983">
    <property type="entry name" value="FE_B12_PBP"/>
    <property type="match status" value="1"/>
</dbReference>
<organism evidence="3 4">
    <name type="scientific">Ignatzschineria rhizosphaerae</name>
    <dbReference type="NCBI Taxonomy" id="2923279"/>
    <lineage>
        <taxon>Bacteria</taxon>
        <taxon>Pseudomonadati</taxon>
        <taxon>Pseudomonadota</taxon>
        <taxon>Gammaproteobacteria</taxon>
        <taxon>Cardiobacteriales</taxon>
        <taxon>Ignatzschineriaceae</taxon>
        <taxon>Ignatzschineria</taxon>
    </lineage>
</organism>
<reference evidence="3 4" key="1">
    <citation type="submission" date="2022-03" db="EMBL/GenBank/DDBJ databases">
        <title>Ignatzschineria rhizosphaerae HR5S32.</title>
        <authorList>
            <person name="Sun J.Q."/>
            <person name="Feng J.Y."/>
        </authorList>
    </citation>
    <scope>NUCLEOTIDE SEQUENCE [LARGE SCALE GENOMIC DNA]</scope>
    <source>
        <strain evidence="3 4">HR5S32</strain>
    </source>
</reference>
<dbReference type="Gene3D" id="3.40.50.1980">
    <property type="entry name" value="Nitrogenase molybdenum iron protein domain"/>
    <property type="match status" value="2"/>
</dbReference>
<evidence type="ECO:0000313" key="4">
    <source>
        <dbReference type="Proteomes" id="UP000829542"/>
    </source>
</evidence>